<dbReference type="AlphaFoldDB" id="A0AAV4FHC1"/>
<name>A0AAV4FHC1_9GAST</name>
<proteinExistence type="predicted"/>
<evidence type="ECO:0000259" key="2">
    <source>
        <dbReference type="Pfam" id="PF02727"/>
    </source>
</evidence>
<dbReference type="EMBL" id="BMAT01000721">
    <property type="protein sequence ID" value="GFR71750.1"/>
    <property type="molecule type" value="Genomic_DNA"/>
</dbReference>
<comment type="caution">
    <text evidence="3">The sequence shown here is derived from an EMBL/GenBank/DDBJ whole genome shotgun (WGS) entry which is preliminary data.</text>
</comment>
<gene>
    <name evidence="3" type="ORF">ElyMa_000360300</name>
</gene>
<evidence type="ECO:0000313" key="4">
    <source>
        <dbReference type="Proteomes" id="UP000762676"/>
    </source>
</evidence>
<dbReference type="InterPro" id="IPR016182">
    <property type="entry name" value="Cu_amine_oxidase_N-reg"/>
</dbReference>
<accession>A0AAV4FHC1</accession>
<dbReference type="Pfam" id="PF02727">
    <property type="entry name" value="Cu_amine_oxidN2"/>
    <property type="match status" value="1"/>
</dbReference>
<organism evidence="3 4">
    <name type="scientific">Elysia marginata</name>
    <dbReference type="NCBI Taxonomy" id="1093978"/>
    <lineage>
        <taxon>Eukaryota</taxon>
        <taxon>Metazoa</taxon>
        <taxon>Spiralia</taxon>
        <taxon>Lophotrochozoa</taxon>
        <taxon>Mollusca</taxon>
        <taxon>Gastropoda</taxon>
        <taxon>Heterobranchia</taxon>
        <taxon>Euthyneura</taxon>
        <taxon>Panpulmonata</taxon>
        <taxon>Sacoglossa</taxon>
        <taxon>Placobranchoidea</taxon>
        <taxon>Plakobranchidae</taxon>
        <taxon>Elysia</taxon>
    </lineage>
</organism>
<sequence length="245" mass="27129">MQYLLYSFTAGSSRRQAERDSEPEAEALQEFSAEVRARGMDKPGNLRRQIGLWRTVAIVLGVATLCLLVAVIVISVKDGSASCDGGAGGQCRAKANNPNFINLSEPSTPGPFHDLTKNEITKIREFITKDPNILAVDPELATVDSSYMFMMDLYPAKKADVLRYLDQKGPAPARQARVIMYRGDLAKPMVEEYACGPLPDVTSCSLIQSDKRRNPVEFSLRPVSIMEFETVFNTVLAQVDKKVFF</sequence>
<dbReference type="GO" id="GO:0009308">
    <property type="term" value="P:amine metabolic process"/>
    <property type="evidence" value="ECO:0007669"/>
    <property type="project" value="InterPro"/>
</dbReference>
<dbReference type="Proteomes" id="UP000762676">
    <property type="component" value="Unassembled WGS sequence"/>
</dbReference>
<protein>
    <submittedName>
        <fullName evidence="3">Amine oxidase</fullName>
    </submittedName>
</protein>
<dbReference type="SUPFAM" id="SSF54416">
    <property type="entry name" value="Amine oxidase N-terminal region"/>
    <property type="match status" value="1"/>
</dbReference>
<keyword evidence="1" id="KW-0812">Transmembrane</keyword>
<dbReference type="GO" id="GO:0005507">
    <property type="term" value="F:copper ion binding"/>
    <property type="evidence" value="ECO:0007669"/>
    <property type="project" value="InterPro"/>
</dbReference>
<dbReference type="GO" id="GO:0008131">
    <property type="term" value="F:primary methylamine oxidase activity"/>
    <property type="evidence" value="ECO:0007669"/>
    <property type="project" value="InterPro"/>
</dbReference>
<feature type="transmembrane region" description="Helical" evidence="1">
    <location>
        <begin position="52"/>
        <end position="74"/>
    </location>
</feature>
<dbReference type="InterPro" id="IPR015800">
    <property type="entry name" value="Cu_amine_oxidase_N2"/>
</dbReference>
<dbReference type="GO" id="GO:0048038">
    <property type="term" value="F:quinone binding"/>
    <property type="evidence" value="ECO:0007669"/>
    <property type="project" value="InterPro"/>
</dbReference>
<keyword evidence="4" id="KW-1185">Reference proteome</keyword>
<dbReference type="Gene3D" id="3.10.450.40">
    <property type="match status" value="1"/>
</dbReference>
<feature type="domain" description="Copper amine oxidase N2-terminal" evidence="2">
    <location>
        <begin position="141"/>
        <end position="201"/>
    </location>
</feature>
<evidence type="ECO:0000313" key="3">
    <source>
        <dbReference type="EMBL" id="GFR71750.1"/>
    </source>
</evidence>
<keyword evidence="1" id="KW-0472">Membrane</keyword>
<evidence type="ECO:0000256" key="1">
    <source>
        <dbReference type="SAM" id="Phobius"/>
    </source>
</evidence>
<reference evidence="3 4" key="1">
    <citation type="journal article" date="2021" name="Elife">
        <title>Chloroplast acquisition without the gene transfer in kleptoplastic sea slugs, Plakobranchus ocellatus.</title>
        <authorList>
            <person name="Maeda T."/>
            <person name="Takahashi S."/>
            <person name="Yoshida T."/>
            <person name="Shimamura S."/>
            <person name="Takaki Y."/>
            <person name="Nagai Y."/>
            <person name="Toyoda A."/>
            <person name="Suzuki Y."/>
            <person name="Arimoto A."/>
            <person name="Ishii H."/>
            <person name="Satoh N."/>
            <person name="Nishiyama T."/>
            <person name="Hasebe M."/>
            <person name="Maruyama T."/>
            <person name="Minagawa J."/>
            <person name="Obokata J."/>
            <person name="Shigenobu S."/>
        </authorList>
    </citation>
    <scope>NUCLEOTIDE SEQUENCE [LARGE SCALE GENOMIC DNA]</scope>
</reference>
<keyword evidence="1" id="KW-1133">Transmembrane helix</keyword>